<sequence>MFVVQAPIAPIKPSSARGFSSNYSPHHHHTPSPYRGVEFIHLLPMMAVLTASGGELPSGSGV</sequence>
<evidence type="ECO:0000313" key="3">
    <source>
        <dbReference type="Proteomes" id="UP000030765"/>
    </source>
</evidence>
<dbReference type="EnsemblMetazoa" id="ASIC009374-RA">
    <property type="protein sequence ID" value="ASIC009374-PA"/>
    <property type="gene ID" value="ASIC009374"/>
</dbReference>
<reference evidence="1 3" key="1">
    <citation type="journal article" date="2014" name="BMC Genomics">
        <title>Genome sequence of Anopheles sinensis provides insight into genetics basis of mosquito competence for malaria parasites.</title>
        <authorList>
            <person name="Zhou D."/>
            <person name="Zhang D."/>
            <person name="Ding G."/>
            <person name="Shi L."/>
            <person name="Hou Q."/>
            <person name="Ye Y."/>
            <person name="Xu Y."/>
            <person name="Zhou H."/>
            <person name="Xiong C."/>
            <person name="Li S."/>
            <person name="Yu J."/>
            <person name="Hong S."/>
            <person name="Yu X."/>
            <person name="Zou P."/>
            <person name="Chen C."/>
            <person name="Chang X."/>
            <person name="Wang W."/>
            <person name="Lv Y."/>
            <person name="Sun Y."/>
            <person name="Ma L."/>
            <person name="Shen B."/>
            <person name="Zhu C."/>
        </authorList>
    </citation>
    <scope>NUCLEOTIDE SEQUENCE [LARGE SCALE GENOMIC DNA]</scope>
</reference>
<protein>
    <submittedName>
        <fullName evidence="1 2">Uncharacterized protein</fullName>
    </submittedName>
</protein>
<reference evidence="2" key="2">
    <citation type="submission" date="2020-05" db="UniProtKB">
        <authorList>
            <consortium name="EnsemblMetazoa"/>
        </authorList>
    </citation>
    <scope>IDENTIFICATION</scope>
</reference>
<evidence type="ECO:0000313" key="2">
    <source>
        <dbReference type="EnsemblMetazoa" id="ASIC009374-PA"/>
    </source>
</evidence>
<evidence type="ECO:0000313" key="1">
    <source>
        <dbReference type="EMBL" id="KFB41713.1"/>
    </source>
</evidence>
<keyword evidence="3" id="KW-1185">Reference proteome</keyword>
<name>A0A084VUR9_ANOSI</name>
<dbReference type="VEuPathDB" id="VectorBase:ASIC009374"/>
<proteinExistence type="predicted"/>
<gene>
    <name evidence="1" type="ORF">ZHAS_00009374</name>
</gene>
<dbReference type="AlphaFoldDB" id="A0A084VUR9"/>
<dbReference type="EMBL" id="KE525142">
    <property type="protein sequence ID" value="KFB41713.1"/>
    <property type="molecule type" value="Genomic_DNA"/>
</dbReference>
<organism evidence="1">
    <name type="scientific">Anopheles sinensis</name>
    <name type="common">Mosquito</name>
    <dbReference type="NCBI Taxonomy" id="74873"/>
    <lineage>
        <taxon>Eukaryota</taxon>
        <taxon>Metazoa</taxon>
        <taxon>Ecdysozoa</taxon>
        <taxon>Arthropoda</taxon>
        <taxon>Hexapoda</taxon>
        <taxon>Insecta</taxon>
        <taxon>Pterygota</taxon>
        <taxon>Neoptera</taxon>
        <taxon>Endopterygota</taxon>
        <taxon>Diptera</taxon>
        <taxon>Nematocera</taxon>
        <taxon>Culicoidea</taxon>
        <taxon>Culicidae</taxon>
        <taxon>Anophelinae</taxon>
        <taxon>Anopheles</taxon>
    </lineage>
</organism>
<accession>A0A084VUR9</accession>
<dbReference type="Proteomes" id="UP000030765">
    <property type="component" value="Unassembled WGS sequence"/>
</dbReference>
<dbReference type="EMBL" id="ATLV01017005">
    <property type="status" value="NOT_ANNOTATED_CDS"/>
    <property type="molecule type" value="Genomic_DNA"/>
</dbReference>